<evidence type="ECO:0000256" key="1">
    <source>
        <dbReference type="SAM" id="Phobius"/>
    </source>
</evidence>
<comment type="caution">
    <text evidence="2">The sequence shown here is derived from an EMBL/GenBank/DDBJ whole genome shotgun (WGS) entry which is preliminary data.</text>
</comment>
<dbReference type="AlphaFoldDB" id="A0A0B2BW15"/>
<keyword evidence="1" id="KW-0812">Transmembrane</keyword>
<dbReference type="EMBL" id="JTDN01000001">
    <property type="protein sequence ID" value="KHL25778.1"/>
    <property type="molecule type" value="Genomic_DNA"/>
</dbReference>
<dbReference type="RefSeq" id="WP_039094444.1">
    <property type="nucleotide sequence ID" value="NZ_JTDN01000001.1"/>
</dbReference>
<dbReference type="Pfam" id="PF07330">
    <property type="entry name" value="DUF1467"/>
    <property type="match status" value="1"/>
</dbReference>
<dbReference type="Proteomes" id="UP000030988">
    <property type="component" value="Unassembled WGS sequence"/>
</dbReference>
<evidence type="ECO:0000313" key="2">
    <source>
        <dbReference type="EMBL" id="KHL25778.1"/>
    </source>
</evidence>
<accession>A0A0B2BW15</accession>
<name>A0A0B2BW15_9SPHN</name>
<protein>
    <submittedName>
        <fullName evidence="2">Uncharacterized protein</fullName>
    </submittedName>
</protein>
<reference evidence="2 3" key="1">
    <citation type="submission" date="2014-11" db="EMBL/GenBank/DDBJ databases">
        <title>Draft genome sequence of Kirrobacter mercurialis.</title>
        <authorList>
            <person name="Coil D.A."/>
            <person name="Eisen J.A."/>
        </authorList>
    </citation>
    <scope>NUCLEOTIDE SEQUENCE [LARGE SCALE GENOMIC DNA]</scope>
    <source>
        <strain evidence="2 3">Coronado</strain>
    </source>
</reference>
<sequence>MKWTSILAIYALFWVFSAFLLLPFGVRTHEEAGVEKVPGQADSAPATFRPGRLMARATLLATLLCGLYVLNYTQGWITAQDLNLFGEPPAGADYRKIDRPA</sequence>
<evidence type="ECO:0000313" key="3">
    <source>
        <dbReference type="Proteomes" id="UP000030988"/>
    </source>
</evidence>
<feature type="transmembrane region" description="Helical" evidence="1">
    <location>
        <begin position="53"/>
        <end position="70"/>
    </location>
</feature>
<dbReference type="OrthoDB" id="9804637at2"/>
<keyword evidence="3" id="KW-1185">Reference proteome</keyword>
<organism evidence="2 3">
    <name type="scientific">Croceibacterium mercuriale</name>
    <dbReference type="NCBI Taxonomy" id="1572751"/>
    <lineage>
        <taxon>Bacteria</taxon>
        <taxon>Pseudomonadati</taxon>
        <taxon>Pseudomonadota</taxon>
        <taxon>Alphaproteobacteria</taxon>
        <taxon>Sphingomonadales</taxon>
        <taxon>Erythrobacteraceae</taxon>
        <taxon>Croceibacterium</taxon>
    </lineage>
</organism>
<feature type="transmembrane region" description="Helical" evidence="1">
    <location>
        <begin position="7"/>
        <end position="26"/>
    </location>
</feature>
<keyword evidence="1" id="KW-1133">Transmembrane helix</keyword>
<keyword evidence="1" id="KW-0472">Membrane</keyword>
<dbReference type="STRING" id="1572751.PK98_03935"/>
<gene>
    <name evidence="2" type="ORF">PK98_03935</name>
</gene>
<proteinExistence type="predicted"/>
<dbReference type="InterPro" id="IPR009935">
    <property type="entry name" value="DUF1467"/>
</dbReference>